<evidence type="ECO:0000256" key="2">
    <source>
        <dbReference type="SAM" id="Phobius"/>
    </source>
</evidence>
<keyword evidence="4" id="KW-1185">Reference proteome</keyword>
<feature type="signal peptide" evidence="3">
    <location>
        <begin position="1"/>
        <end position="26"/>
    </location>
</feature>
<feature type="transmembrane region" description="Helical" evidence="2">
    <location>
        <begin position="499"/>
        <end position="524"/>
    </location>
</feature>
<sequence>MGNRWCVRIICITLGILLKYTSKVEGSNGCPESQSLDLGNSFQNVSWDTTWSDYQSKTCSWRLNFQTPDIVEFTLRLEKLILSSHDAFVYSDVGIVQKRMKDKIQMEVCGDGDKTELSSSPAGQEFHRRGSAVCFFIPHADYNFGQNIFTTHFIKMEISVKRNLLGTEKLGSTTRSFEETPISNNNPGTTFIRGTDFLKNRLTTVKAITTTMTSSSDSHPGIEYTSLPVRLMSDSPYLNKTSNVTSSFTISSPLNPQSVPHISPSPQVMNFSQSSRYSLNTKLTTYQESINSNLPHQHTSIPSLNSQSTDFSFSVKLSTPSVQYSTSNKKLSTNALSSHKLSTNSPSPPKLSTNVPSTHKLSTNAPSSHKLSTNVPSSPKLSTNVPSTHKLSTNDPSTHKLSTNAQSSHKLSTYVPLSHQPSSSHPFTDRELFSSKLSTHFSRTSGTIFNPLSTVSVATTPWTLTVRTTETTLVFGTTRSNDPAVNTFDGDPTDEKSNMYLIAGVVSGTAMILLLMIFVVVFILRTRRRNEEDTSAYRLSYSQPWPWRKNWVITRSFNEIEAERAKAEMQLKPVLPFRPSLKRFPVAPSQDTVSESLDVEENGVYDNIVA</sequence>
<feature type="compositionally biased region" description="Polar residues" evidence="1">
    <location>
        <begin position="333"/>
        <end position="411"/>
    </location>
</feature>
<dbReference type="Proteomes" id="UP000694844">
    <property type="component" value="Chromosome 4"/>
</dbReference>
<evidence type="ECO:0000256" key="3">
    <source>
        <dbReference type="SAM" id="SignalP"/>
    </source>
</evidence>
<feature type="chain" id="PRO_5034226067" evidence="3">
    <location>
        <begin position="27"/>
        <end position="610"/>
    </location>
</feature>
<evidence type="ECO:0000313" key="4">
    <source>
        <dbReference type="Proteomes" id="UP000694844"/>
    </source>
</evidence>
<dbReference type="OrthoDB" id="9885925at2759"/>
<keyword evidence="2" id="KW-0812">Transmembrane</keyword>
<keyword evidence="3" id="KW-0732">Signal</keyword>
<accession>A0A8B8E4R4</accession>
<gene>
    <name evidence="5" type="primary">LOC111131201</name>
</gene>
<evidence type="ECO:0000256" key="1">
    <source>
        <dbReference type="SAM" id="MobiDB-lite"/>
    </source>
</evidence>
<proteinExistence type="predicted"/>
<name>A0A8B8E4R4_CRAVI</name>
<dbReference type="RefSeq" id="XP_022334326.1">
    <property type="nucleotide sequence ID" value="XM_022478618.1"/>
</dbReference>
<dbReference type="KEGG" id="cvn:111131201"/>
<evidence type="ECO:0000313" key="5">
    <source>
        <dbReference type="RefSeq" id="XP_022334326.1"/>
    </source>
</evidence>
<reference evidence="5" key="1">
    <citation type="submission" date="2025-08" db="UniProtKB">
        <authorList>
            <consortium name="RefSeq"/>
        </authorList>
    </citation>
    <scope>IDENTIFICATION</scope>
    <source>
        <tissue evidence="5">Whole sample</tissue>
    </source>
</reference>
<dbReference type="GeneID" id="111131201"/>
<dbReference type="AlphaFoldDB" id="A0A8B8E4R4"/>
<keyword evidence="2" id="KW-1133">Transmembrane helix</keyword>
<organism evidence="4 5">
    <name type="scientific">Crassostrea virginica</name>
    <name type="common">Eastern oyster</name>
    <dbReference type="NCBI Taxonomy" id="6565"/>
    <lineage>
        <taxon>Eukaryota</taxon>
        <taxon>Metazoa</taxon>
        <taxon>Spiralia</taxon>
        <taxon>Lophotrochozoa</taxon>
        <taxon>Mollusca</taxon>
        <taxon>Bivalvia</taxon>
        <taxon>Autobranchia</taxon>
        <taxon>Pteriomorphia</taxon>
        <taxon>Ostreida</taxon>
        <taxon>Ostreoidea</taxon>
        <taxon>Ostreidae</taxon>
        <taxon>Crassostrea</taxon>
    </lineage>
</organism>
<protein>
    <submittedName>
        <fullName evidence="5">Mucin-5AC-like isoform X1</fullName>
    </submittedName>
</protein>
<feature type="region of interest" description="Disordered" evidence="1">
    <location>
        <begin position="333"/>
        <end position="429"/>
    </location>
</feature>
<keyword evidence="2" id="KW-0472">Membrane</keyword>